<sequence length="62" mass="7238">MSHAFIDHTHILLTFCSDYWLLLPDKGLCWQYVCQDSGRVVTRRSDSSSYFGQRQNRSGKLL</sequence>
<dbReference type="GeneID" id="70132726"/>
<dbReference type="AlphaFoldDB" id="A0A9P8UBX6"/>
<dbReference type="Proteomes" id="UP000758603">
    <property type="component" value="Unassembled WGS sequence"/>
</dbReference>
<protein>
    <submittedName>
        <fullName evidence="1">Uncharacterized protein</fullName>
    </submittedName>
</protein>
<proteinExistence type="predicted"/>
<keyword evidence="2" id="KW-1185">Reference proteome</keyword>
<dbReference type="EMBL" id="JAGPXC010000009">
    <property type="protein sequence ID" value="KAH6646667.1"/>
    <property type="molecule type" value="Genomic_DNA"/>
</dbReference>
<dbReference type="RefSeq" id="XP_045953181.1">
    <property type="nucleotide sequence ID" value="XM_046103835.1"/>
</dbReference>
<gene>
    <name evidence="1" type="ORF">BKA67DRAFT_580181</name>
</gene>
<name>A0A9P8UBX6_9PEZI</name>
<evidence type="ECO:0000313" key="2">
    <source>
        <dbReference type="Proteomes" id="UP000758603"/>
    </source>
</evidence>
<organism evidence="1 2">
    <name type="scientific">Truncatella angustata</name>
    <dbReference type="NCBI Taxonomy" id="152316"/>
    <lineage>
        <taxon>Eukaryota</taxon>
        <taxon>Fungi</taxon>
        <taxon>Dikarya</taxon>
        <taxon>Ascomycota</taxon>
        <taxon>Pezizomycotina</taxon>
        <taxon>Sordariomycetes</taxon>
        <taxon>Xylariomycetidae</taxon>
        <taxon>Amphisphaeriales</taxon>
        <taxon>Sporocadaceae</taxon>
        <taxon>Truncatella</taxon>
    </lineage>
</organism>
<evidence type="ECO:0000313" key="1">
    <source>
        <dbReference type="EMBL" id="KAH6646667.1"/>
    </source>
</evidence>
<accession>A0A9P8UBX6</accession>
<comment type="caution">
    <text evidence="1">The sequence shown here is derived from an EMBL/GenBank/DDBJ whole genome shotgun (WGS) entry which is preliminary data.</text>
</comment>
<reference evidence="1" key="1">
    <citation type="journal article" date="2021" name="Nat. Commun.">
        <title>Genetic determinants of endophytism in the Arabidopsis root mycobiome.</title>
        <authorList>
            <person name="Mesny F."/>
            <person name="Miyauchi S."/>
            <person name="Thiergart T."/>
            <person name="Pickel B."/>
            <person name="Atanasova L."/>
            <person name="Karlsson M."/>
            <person name="Huettel B."/>
            <person name="Barry K.W."/>
            <person name="Haridas S."/>
            <person name="Chen C."/>
            <person name="Bauer D."/>
            <person name="Andreopoulos W."/>
            <person name="Pangilinan J."/>
            <person name="LaButti K."/>
            <person name="Riley R."/>
            <person name="Lipzen A."/>
            <person name="Clum A."/>
            <person name="Drula E."/>
            <person name="Henrissat B."/>
            <person name="Kohler A."/>
            <person name="Grigoriev I.V."/>
            <person name="Martin F.M."/>
            <person name="Hacquard S."/>
        </authorList>
    </citation>
    <scope>NUCLEOTIDE SEQUENCE</scope>
    <source>
        <strain evidence="1">MPI-SDFR-AT-0073</strain>
    </source>
</reference>